<keyword evidence="2" id="KW-1185">Reference proteome</keyword>
<dbReference type="Proteomes" id="UP001157006">
    <property type="component" value="Chromosome 5"/>
</dbReference>
<evidence type="ECO:0000313" key="1">
    <source>
        <dbReference type="EMBL" id="CAI8613792.1"/>
    </source>
</evidence>
<dbReference type="EMBL" id="OX451740">
    <property type="protein sequence ID" value="CAI8613792.1"/>
    <property type="molecule type" value="Genomic_DNA"/>
</dbReference>
<organism evidence="1 2">
    <name type="scientific">Vicia faba</name>
    <name type="common">Broad bean</name>
    <name type="synonym">Faba vulgaris</name>
    <dbReference type="NCBI Taxonomy" id="3906"/>
    <lineage>
        <taxon>Eukaryota</taxon>
        <taxon>Viridiplantae</taxon>
        <taxon>Streptophyta</taxon>
        <taxon>Embryophyta</taxon>
        <taxon>Tracheophyta</taxon>
        <taxon>Spermatophyta</taxon>
        <taxon>Magnoliopsida</taxon>
        <taxon>eudicotyledons</taxon>
        <taxon>Gunneridae</taxon>
        <taxon>Pentapetalae</taxon>
        <taxon>rosids</taxon>
        <taxon>fabids</taxon>
        <taxon>Fabales</taxon>
        <taxon>Fabaceae</taxon>
        <taxon>Papilionoideae</taxon>
        <taxon>50 kb inversion clade</taxon>
        <taxon>NPAAA clade</taxon>
        <taxon>Hologalegina</taxon>
        <taxon>IRL clade</taxon>
        <taxon>Fabeae</taxon>
        <taxon>Vicia</taxon>
    </lineage>
</organism>
<proteinExistence type="predicted"/>
<gene>
    <name evidence="1" type="ORF">VFH_V097600</name>
</gene>
<protein>
    <submittedName>
        <fullName evidence="1">Uncharacterized protein</fullName>
    </submittedName>
</protein>
<dbReference type="AlphaFoldDB" id="A0AAV1ATY1"/>
<evidence type="ECO:0000313" key="2">
    <source>
        <dbReference type="Proteomes" id="UP001157006"/>
    </source>
</evidence>
<sequence>MPAYVDYVDLSVAAGPLRSIGFLVFDPRPCDELKLPWIVAFVLLPWDDLLVSLTCFFLSLPCVLPNDEKDCGISRFQLDVLQGKGFEVMIACYVRF</sequence>
<accession>A0AAV1ATY1</accession>
<name>A0AAV1ATY1_VICFA</name>
<reference evidence="1 2" key="1">
    <citation type="submission" date="2023-01" db="EMBL/GenBank/DDBJ databases">
        <authorList>
            <person name="Kreplak J."/>
        </authorList>
    </citation>
    <scope>NUCLEOTIDE SEQUENCE [LARGE SCALE GENOMIC DNA]</scope>
</reference>